<dbReference type="Pfam" id="PF00296">
    <property type="entry name" value="Bac_luciferase"/>
    <property type="match status" value="1"/>
</dbReference>
<dbReference type="GO" id="GO:0004497">
    <property type="term" value="F:monooxygenase activity"/>
    <property type="evidence" value="ECO:0007669"/>
    <property type="project" value="UniProtKB-KW"/>
</dbReference>
<dbReference type="OrthoDB" id="9776438at2"/>
<reference evidence="4 5" key="1">
    <citation type="submission" date="2016-11" db="EMBL/GenBank/DDBJ databases">
        <authorList>
            <person name="Jaros S."/>
            <person name="Januszkiewicz K."/>
            <person name="Wedrychowicz H."/>
        </authorList>
    </citation>
    <scope>NUCLEOTIDE SEQUENCE [LARGE SCALE GENOMIC DNA]</scope>
    <source>
        <strain evidence="4 5">CGMCC 1.6102</strain>
    </source>
</reference>
<gene>
    <name evidence="4" type="ORF">SAMN04488057_104160</name>
</gene>
<dbReference type="AlphaFoldDB" id="A0A1M7M8D6"/>
<evidence type="ECO:0000259" key="3">
    <source>
        <dbReference type="Pfam" id="PF00296"/>
    </source>
</evidence>
<keyword evidence="1" id="KW-0560">Oxidoreductase</keyword>
<name>A0A1M7M8D6_9BACT</name>
<dbReference type="EMBL" id="FRCY01000004">
    <property type="protein sequence ID" value="SHM87040.1"/>
    <property type="molecule type" value="Genomic_DNA"/>
</dbReference>
<dbReference type="Proteomes" id="UP000184513">
    <property type="component" value="Unassembled WGS sequence"/>
</dbReference>
<dbReference type="InterPro" id="IPR011251">
    <property type="entry name" value="Luciferase-like_dom"/>
</dbReference>
<accession>A0A1M7M8D6</accession>
<dbReference type="PANTHER" id="PTHR30137:SF8">
    <property type="entry name" value="BLR5498 PROTEIN"/>
    <property type="match status" value="1"/>
</dbReference>
<dbReference type="GO" id="GO:0016705">
    <property type="term" value="F:oxidoreductase activity, acting on paired donors, with incorporation or reduction of molecular oxygen"/>
    <property type="evidence" value="ECO:0007669"/>
    <property type="project" value="InterPro"/>
</dbReference>
<evidence type="ECO:0000256" key="2">
    <source>
        <dbReference type="ARBA" id="ARBA00023033"/>
    </source>
</evidence>
<keyword evidence="5" id="KW-1185">Reference proteome</keyword>
<evidence type="ECO:0000313" key="4">
    <source>
        <dbReference type="EMBL" id="SHM87040.1"/>
    </source>
</evidence>
<proteinExistence type="predicted"/>
<dbReference type="GO" id="GO:0005829">
    <property type="term" value="C:cytosol"/>
    <property type="evidence" value="ECO:0007669"/>
    <property type="project" value="TreeGrafter"/>
</dbReference>
<evidence type="ECO:0000313" key="5">
    <source>
        <dbReference type="Proteomes" id="UP000184513"/>
    </source>
</evidence>
<dbReference type="InterPro" id="IPR050766">
    <property type="entry name" value="Bact_Lucif_Oxidored"/>
</dbReference>
<evidence type="ECO:0000256" key="1">
    <source>
        <dbReference type="ARBA" id="ARBA00023002"/>
    </source>
</evidence>
<organism evidence="4 5">
    <name type="scientific">Cyclobacterium lianum</name>
    <dbReference type="NCBI Taxonomy" id="388280"/>
    <lineage>
        <taxon>Bacteria</taxon>
        <taxon>Pseudomonadati</taxon>
        <taxon>Bacteroidota</taxon>
        <taxon>Cytophagia</taxon>
        <taxon>Cytophagales</taxon>
        <taxon>Cyclobacteriaceae</taxon>
        <taxon>Cyclobacterium</taxon>
    </lineage>
</organism>
<dbReference type="InterPro" id="IPR036661">
    <property type="entry name" value="Luciferase-like_sf"/>
</dbReference>
<protein>
    <submittedName>
        <fullName evidence="4">Flavin-dependent oxidoreductase, luciferase family (Includes alkanesulfonate monooxygenase SsuD and methylene tetrahydromethanopterin reductase)</fullName>
    </submittedName>
</protein>
<dbReference type="STRING" id="388280.SAMN04488057_104160"/>
<sequence length="348" mass="37985">MEKKVNFELGVYSFGNTPRNKDGSYASTAQAVRDALEAVKLAEEVGLDYFGFGEHHTNSMPISSPASMVVAAAALTNKIKLGTTVSVLSTEEPIRLYQQLSTAASIAPGRIDIVAGRGSSEITFSIFDLDQNNYDLLFNSKFELLLQLNKDENISWSGKHRKKGLVNTLIVPRPEQPLKIWLGTGGSPNSVYRAAELGVPMFLGILGGSPEKWANYGTAYRDAWTKAGHSPNQADIGVAVHGFVAENDQEAKKIYLENEAQMFMTGSAEIGRPMSKPVGREADLEKGMVFAGSPENVAERIVNLHKLLGHSRQILQMDVGGMPQKTFLKSIELLGTKVLPIVRKELNH</sequence>
<dbReference type="RefSeq" id="WP_014773243.1">
    <property type="nucleotide sequence ID" value="NZ_FRCY01000004.1"/>
</dbReference>
<dbReference type="PANTHER" id="PTHR30137">
    <property type="entry name" value="LUCIFERASE-LIKE MONOOXYGENASE"/>
    <property type="match status" value="1"/>
</dbReference>
<keyword evidence="2 4" id="KW-0503">Monooxygenase</keyword>
<dbReference type="Gene3D" id="3.20.20.30">
    <property type="entry name" value="Luciferase-like domain"/>
    <property type="match status" value="1"/>
</dbReference>
<feature type="domain" description="Luciferase-like" evidence="3">
    <location>
        <begin position="25"/>
        <end position="310"/>
    </location>
</feature>
<dbReference type="CDD" id="cd00347">
    <property type="entry name" value="Flavin_utilizing_monoxygenases"/>
    <property type="match status" value="1"/>
</dbReference>
<dbReference type="SUPFAM" id="SSF51679">
    <property type="entry name" value="Bacterial luciferase-like"/>
    <property type="match status" value="1"/>
</dbReference>